<evidence type="ECO:0000256" key="4">
    <source>
        <dbReference type="ARBA" id="ARBA00023125"/>
    </source>
</evidence>
<dbReference type="SUPFAM" id="SSF46894">
    <property type="entry name" value="C-terminal effector domain of the bipartite response regulators"/>
    <property type="match status" value="1"/>
</dbReference>
<evidence type="ECO:0000256" key="6">
    <source>
        <dbReference type="PROSITE-ProRule" id="PRU00169"/>
    </source>
</evidence>
<dbReference type="AlphaFoldDB" id="A0LB44"/>
<dbReference type="InterPro" id="IPR016032">
    <property type="entry name" value="Sig_transdc_resp-reg_C-effctor"/>
</dbReference>
<evidence type="ECO:0000256" key="5">
    <source>
        <dbReference type="ARBA" id="ARBA00023163"/>
    </source>
</evidence>
<keyword evidence="1" id="KW-0597">Phosphoprotein</keyword>
<dbReference type="GO" id="GO:0000976">
    <property type="term" value="F:transcription cis-regulatory region binding"/>
    <property type="evidence" value="ECO:0007669"/>
    <property type="project" value="TreeGrafter"/>
</dbReference>
<feature type="DNA-binding region" description="OmpR/PhoB-type" evidence="7">
    <location>
        <begin position="159"/>
        <end position="259"/>
    </location>
</feature>
<dbReference type="Gene3D" id="1.10.10.10">
    <property type="entry name" value="Winged helix-like DNA-binding domain superfamily/Winged helix DNA-binding domain"/>
    <property type="match status" value="1"/>
</dbReference>
<dbReference type="PROSITE" id="PS51755">
    <property type="entry name" value="OMPR_PHOB"/>
    <property type="match status" value="1"/>
</dbReference>
<keyword evidence="5" id="KW-0804">Transcription</keyword>
<keyword evidence="4 7" id="KW-0238">DNA-binding</keyword>
<dbReference type="EMBL" id="CP000471">
    <property type="protein sequence ID" value="ABK45187.1"/>
    <property type="molecule type" value="Genomic_DNA"/>
</dbReference>
<dbReference type="InterPro" id="IPR011006">
    <property type="entry name" value="CheY-like_superfamily"/>
</dbReference>
<reference evidence="12" key="1">
    <citation type="journal article" date="2009" name="Appl. Environ. Microbiol.">
        <title>Complete genome sequence of the chemolithoautotrophic marine magnetotactic coccus strain MC-1.</title>
        <authorList>
            <person name="Schubbe S."/>
            <person name="Williams T.J."/>
            <person name="Xie G."/>
            <person name="Kiss H.E."/>
            <person name="Brettin T.S."/>
            <person name="Martinez D."/>
            <person name="Ross C.A."/>
            <person name="Schuler D."/>
            <person name="Cox B.L."/>
            <person name="Nealson K.H."/>
            <person name="Bazylinski D.A."/>
        </authorList>
    </citation>
    <scope>NUCLEOTIDE SEQUENCE [LARGE SCALE GENOMIC DNA]</scope>
    <source>
        <strain evidence="12">ATCC BAA-1437 / JCM 17883 / MC-1</strain>
    </source>
</reference>
<dbReference type="RefSeq" id="WP_011714286.1">
    <property type="nucleotide sequence ID" value="NC_008576.1"/>
</dbReference>
<dbReference type="InterPro" id="IPR001867">
    <property type="entry name" value="OmpR/PhoB-type_DNA-bd"/>
</dbReference>
<dbReference type="eggNOG" id="COG0745">
    <property type="taxonomic scope" value="Bacteria"/>
</dbReference>
<sequence length="267" mass="30559">MNINHQLTSSSMADRPYPVPDAGVKRPEPPARVLLAEDDPLLMEMLALTFDQAGYHVERALTVASLRTLLMQHSFDLVIVNWHLQRENGLHVFLQHNLQKGTPCLCMCDDEELSVRNLALAYGAADFMVKPLDEQELLARSRRLITLYSQRSQIQALHAVRFCFQGLTLDLQNGSLSSPTEKSIKLTSAEFKLLTQFVRHPYISLQREKLTEEVLGRPWRFGDRSLDVIVSRLNKKLSPYFEGRQAVRSERFVGYVFESQVDLFNDV</sequence>
<dbReference type="InterPro" id="IPR001789">
    <property type="entry name" value="Sig_transdc_resp-reg_receiver"/>
</dbReference>
<dbReference type="SMART" id="SM00862">
    <property type="entry name" value="Trans_reg_C"/>
    <property type="match status" value="1"/>
</dbReference>
<dbReference type="GO" id="GO:0032993">
    <property type="term" value="C:protein-DNA complex"/>
    <property type="evidence" value="ECO:0007669"/>
    <property type="project" value="TreeGrafter"/>
</dbReference>
<dbReference type="Gene3D" id="3.40.50.2300">
    <property type="match status" value="1"/>
</dbReference>
<dbReference type="SUPFAM" id="SSF52172">
    <property type="entry name" value="CheY-like"/>
    <property type="match status" value="1"/>
</dbReference>
<keyword evidence="12" id="KW-1185">Reference proteome</keyword>
<dbReference type="PROSITE" id="PS50110">
    <property type="entry name" value="RESPONSE_REGULATORY"/>
    <property type="match status" value="1"/>
</dbReference>
<proteinExistence type="predicted"/>
<dbReference type="STRING" id="156889.Mmc1_2692"/>
<dbReference type="OrthoDB" id="9814495at2"/>
<dbReference type="PANTHER" id="PTHR48111">
    <property type="entry name" value="REGULATOR OF RPOS"/>
    <property type="match status" value="1"/>
</dbReference>
<dbReference type="HOGENOM" id="CLU_000445_30_4_5"/>
<accession>A0LB44</accession>
<feature type="domain" description="Response regulatory" evidence="9">
    <location>
        <begin position="32"/>
        <end position="145"/>
    </location>
</feature>
<comment type="caution">
    <text evidence="6">Lacks conserved residue(s) required for the propagation of feature annotation.</text>
</comment>
<evidence type="ECO:0000256" key="8">
    <source>
        <dbReference type="SAM" id="MobiDB-lite"/>
    </source>
</evidence>
<keyword evidence="2" id="KW-0902">Two-component regulatory system</keyword>
<protein>
    <submittedName>
        <fullName evidence="11">Two component transcriptional regulator, winged helix family</fullName>
    </submittedName>
</protein>
<organism evidence="11 12">
    <name type="scientific">Magnetococcus marinus (strain ATCC BAA-1437 / JCM 17883 / MC-1)</name>
    <dbReference type="NCBI Taxonomy" id="156889"/>
    <lineage>
        <taxon>Bacteria</taxon>
        <taxon>Pseudomonadati</taxon>
        <taxon>Pseudomonadota</taxon>
        <taxon>Magnetococcia</taxon>
        <taxon>Magnetococcales</taxon>
        <taxon>Magnetococcaceae</taxon>
        <taxon>Magnetococcus</taxon>
    </lineage>
</organism>
<name>A0LB44_MAGMM</name>
<dbReference type="GO" id="GO:0000156">
    <property type="term" value="F:phosphorelay response regulator activity"/>
    <property type="evidence" value="ECO:0007669"/>
    <property type="project" value="TreeGrafter"/>
</dbReference>
<feature type="region of interest" description="Disordered" evidence="8">
    <location>
        <begin position="1"/>
        <end position="29"/>
    </location>
</feature>
<feature type="domain" description="OmpR/PhoB-type" evidence="10">
    <location>
        <begin position="159"/>
        <end position="259"/>
    </location>
</feature>
<feature type="compositionally biased region" description="Polar residues" evidence="8">
    <location>
        <begin position="1"/>
        <end position="12"/>
    </location>
</feature>
<evidence type="ECO:0000256" key="1">
    <source>
        <dbReference type="ARBA" id="ARBA00022553"/>
    </source>
</evidence>
<evidence type="ECO:0000256" key="3">
    <source>
        <dbReference type="ARBA" id="ARBA00023015"/>
    </source>
</evidence>
<evidence type="ECO:0000313" key="11">
    <source>
        <dbReference type="EMBL" id="ABK45187.1"/>
    </source>
</evidence>
<dbReference type="Pfam" id="PF00486">
    <property type="entry name" value="Trans_reg_C"/>
    <property type="match status" value="1"/>
</dbReference>
<keyword evidence="3" id="KW-0805">Transcription regulation</keyword>
<reference evidence="11 12" key="2">
    <citation type="journal article" date="2012" name="Int. J. Syst. Evol. Microbiol.">
        <title>Magnetococcus marinus gen. nov., sp. nov., a marine, magnetotactic bacterium that represents a novel lineage (Magnetococcaceae fam. nov.; Magnetococcales ord. nov.) at the base of the Alphaproteobacteria.</title>
        <authorList>
            <person name="Bazylinski D.A."/>
            <person name="Williams T.J."/>
            <person name="Lefevre C.T."/>
            <person name="Berg R.J."/>
            <person name="Zhang C.L."/>
            <person name="Bowser S.S."/>
            <person name="Dean A.J."/>
            <person name="Beveridge T.J."/>
        </authorList>
    </citation>
    <scope>NUCLEOTIDE SEQUENCE [LARGE SCALE GENOMIC DNA]</scope>
    <source>
        <strain evidence="12">ATCC BAA-1437 / JCM 17883 / MC-1</strain>
    </source>
</reference>
<evidence type="ECO:0000259" key="9">
    <source>
        <dbReference type="PROSITE" id="PS50110"/>
    </source>
</evidence>
<dbReference type="SMART" id="SM00448">
    <property type="entry name" value="REC"/>
    <property type="match status" value="1"/>
</dbReference>
<evidence type="ECO:0000259" key="10">
    <source>
        <dbReference type="PROSITE" id="PS51755"/>
    </source>
</evidence>
<evidence type="ECO:0000256" key="2">
    <source>
        <dbReference type="ARBA" id="ARBA00023012"/>
    </source>
</evidence>
<dbReference type="InterPro" id="IPR039420">
    <property type="entry name" value="WalR-like"/>
</dbReference>
<gene>
    <name evidence="11" type="ordered locus">Mmc1_2692</name>
</gene>
<dbReference type="PANTHER" id="PTHR48111:SF1">
    <property type="entry name" value="TWO-COMPONENT RESPONSE REGULATOR ORR33"/>
    <property type="match status" value="1"/>
</dbReference>
<dbReference type="Proteomes" id="UP000002586">
    <property type="component" value="Chromosome"/>
</dbReference>
<dbReference type="GO" id="GO:0006355">
    <property type="term" value="P:regulation of DNA-templated transcription"/>
    <property type="evidence" value="ECO:0007669"/>
    <property type="project" value="InterPro"/>
</dbReference>
<dbReference type="GO" id="GO:0005829">
    <property type="term" value="C:cytosol"/>
    <property type="evidence" value="ECO:0007669"/>
    <property type="project" value="TreeGrafter"/>
</dbReference>
<evidence type="ECO:0000313" key="12">
    <source>
        <dbReference type="Proteomes" id="UP000002586"/>
    </source>
</evidence>
<dbReference type="KEGG" id="mgm:Mmc1_2692"/>
<dbReference type="Pfam" id="PF00072">
    <property type="entry name" value="Response_reg"/>
    <property type="match status" value="1"/>
</dbReference>
<dbReference type="CDD" id="cd00383">
    <property type="entry name" value="trans_reg_C"/>
    <property type="match status" value="1"/>
</dbReference>
<evidence type="ECO:0000256" key="7">
    <source>
        <dbReference type="PROSITE-ProRule" id="PRU01091"/>
    </source>
</evidence>
<dbReference type="InterPro" id="IPR036388">
    <property type="entry name" value="WH-like_DNA-bd_sf"/>
</dbReference>